<proteinExistence type="predicted"/>
<dbReference type="VEuPathDB" id="FungiDB:MPH_02982"/>
<gene>
    <name evidence="1" type="ORF">MPH_02982</name>
</gene>
<evidence type="ECO:0000313" key="2">
    <source>
        <dbReference type="Proteomes" id="UP000007129"/>
    </source>
</evidence>
<sequence>LLLYLVSKVRLELLYYNITKIDSYEYYLLVVGKKVSRVKEKV</sequence>
<dbReference type="InParanoid" id="K2SSM2"/>
<organism evidence="1 2">
    <name type="scientific">Macrophomina phaseolina (strain MS6)</name>
    <name type="common">Charcoal rot fungus</name>
    <dbReference type="NCBI Taxonomy" id="1126212"/>
    <lineage>
        <taxon>Eukaryota</taxon>
        <taxon>Fungi</taxon>
        <taxon>Dikarya</taxon>
        <taxon>Ascomycota</taxon>
        <taxon>Pezizomycotina</taxon>
        <taxon>Dothideomycetes</taxon>
        <taxon>Dothideomycetes incertae sedis</taxon>
        <taxon>Botryosphaeriales</taxon>
        <taxon>Botryosphaeriaceae</taxon>
        <taxon>Macrophomina</taxon>
    </lineage>
</organism>
<protein>
    <submittedName>
        <fullName evidence="1">Uncharacterized protein</fullName>
    </submittedName>
</protein>
<name>K2SSM2_MACPH</name>
<comment type="caution">
    <text evidence="1">The sequence shown here is derived from an EMBL/GenBank/DDBJ whole genome shotgun (WGS) entry which is preliminary data.</text>
</comment>
<evidence type="ECO:0000313" key="1">
    <source>
        <dbReference type="EMBL" id="EKG19730.1"/>
    </source>
</evidence>
<accession>K2SSM2</accession>
<feature type="non-terminal residue" evidence="1">
    <location>
        <position position="1"/>
    </location>
</feature>
<dbReference type="HOGENOM" id="CLU_3263230_0_0_1"/>
<dbReference type="Proteomes" id="UP000007129">
    <property type="component" value="Unassembled WGS sequence"/>
</dbReference>
<reference evidence="1 2" key="1">
    <citation type="journal article" date="2012" name="BMC Genomics">
        <title>Tools to kill: Genome of one of the most destructive plant pathogenic fungi Macrophomina phaseolina.</title>
        <authorList>
            <person name="Islam M.S."/>
            <person name="Haque M.S."/>
            <person name="Islam M.M."/>
            <person name="Emdad E.M."/>
            <person name="Halim A."/>
            <person name="Hossen Q.M.M."/>
            <person name="Hossain M.Z."/>
            <person name="Ahmed B."/>
            <person name="Rahim S."/>
            <person name="Rahman M.S."/>
            <person name="Alam M.M."/>
            <person name="Hou S."/>
            <person name="Wan X."/>
            <person name="Saito J.A."/>
            <person name="Alam M."/>
        </authorList>
    </citation>
    <scope>NUCLEOTIDE SEQUENCE [LARGE SCALE GENOMIC DNA]</scope>
    <source>
        <strain evidence="1 2">MS6</strain>
    </source>
</reference>
<dbReference type="AlphaFoldDB" id="K2SSM2"/>
<dbReference type="EMBL" id="AHHD01000139">
    <property type="protein sequence ID" value="EKG19730.1"/>
    <property type="molecule type" value="Genomic_DNA"/>
</dbReference>